<reference evidence="2" key="1">
    <citation type="journal article" date="2005" name="PLoS Biol.">
        <title>The genomes of Oryza sativa: a history of duplications.</title>
        <authorList>
            <person name="Yu J."/>
            <person name="Wang J."/>
            <person name="Lin W."/>
            <person name="Li S."/>
            <person name="Li H."/>
            <person name="Zhou J."/>
            <person name="Ni P."/>
            <person name="Dong W."/>
            <person name="Hu S."/>
            <person name="Zeng C."/>
            <person name="Zhang J."/>
            <person name="Zhang Y."/>
            <person name="Li R."/>
            <person name="Xu Z."/>
            <person name="Li S."/>
            <person name="Li X."/>
            <person name="Zheng H."/>
            <person name="Cong L."/>
            <person name="Lin L."/>
            <person name="Yin J."/>
            <person name="Geng J."/>
            <person name="Li G."/>
            <person name="Shi J."/>
            <person name="Liu J."/>
            <person name="Lv H."/>
            <person name="Li J."/>
            <person name="Wang J."/>
            <person name="Deng Y."/>
            <person name="Ran L."/>
            <person name="Shi X."/>
            <person name="Wang X."/>
            <person name="Wu Q."/>
            <person name="Li C."/>
            <person name="Ren X."/>
            <person name="Wang J."/>
            <person name="Wang X."/>
            <person name="Li D."/>
            <person name="Liu D."/>
            <person name="Zhang X."/>
            <person name="Ji Z."/>
            <person name="Zhao W."/>
            <person name="Sun Y."/>
            <person name="Zhang Z."/>
            <person name="Bao J."/>
            <person name="Han Y."/>
            <person name="Dong L."/>
            <person name="Ji J."/>
            <person name="Chen P."/>
            <person name="Wu S."/>
            <person name="Liu J."/>
            <person name="Xiao Y."/>
            <person name="Bu D."/>
            <person name="Tan J."/>
            <person name="Yang L."/>
            <person name="Ye C."/>
            <person name="Zhang J."/>
            <person name="Xu J."/>
            <person name="Zhou Y."/>
            <person name="Yu Y."/>
            <person name="Zhang B."/>
            <person name="Zhuang S."/>
            <person name="Wei H."/>
            <person name="Liu B."/>
            <person name="Lei M."/>
            <person name="Yu H."/>
            <person name="Li Y."/>
            <person name="Xu H."/>
            <person name="Wei S."/>
            <person name="He X."/>
            <person name="Fang L."/>
            <person name="Zhang Z."/>
            <person name="Zhang Y."/>
            <person name="Huang X."/>
            <person name="Su Z."/>
            <person name="Tong W."/>
            <person name="Li J."/>
            <person name="Tong Z."/>
            <person name="Li S."/>
            <person name="Ye J."/>
            <person name="Wang L."/>
            <person name="Fang L."/>
            <person name="Lei T."/>
            <person name="Chen C."/>
            <person name="Chen H."/>
            <person name="Xu Z."/>
            <person name="Li H."/>
            <person name="Huang H."/>
            <person name="Zhang F."/>
            <person name="Xu H."/>
            <person name="Li N."/>
            <person name="Zhao C."/>
            <person name="Li S."/>
            <person name="Dong L."/>
            <person name="Huang Y."/>
            <person name="Li L."/>
            <person name="Xi Y."/>
            <person name="Qi Q."/>
            <person name="Li W."/>
            <person name="Zhang B."/>
            <person name="Hu W."/>
            <person name="Zhang Y."/>
            <person name="Tian X."/>
            <person name="Jiao Y."/>
            <person name="Liang X."/>
            <person name="Jin J."/>
            <person name="Gao L."/>
            <person name="Zheng W."/>
            <person name="Hao B."/>
            <person name="Liu S."/>
            <person name="Wang W."/>
            <person name="Yuan L."/>
            <person name="Cao M."/>
            <person name="McDermott J."/>
            <person name="Samudrala R."/>
            <person name="Wang J."/>
            <person name="Wong G.K."/>
            <person name="Yang H."/>
        </authorList>
    </citation>
    <scope>NUCLEOTIDE SEQUENCE [LARGE SCALE GENOMIC DNA]</scope>
</reference>
<accession>A3CFJ2</accession>
<dbReference type="EMBL" id="CM000149">
    <property type="protein sequence ID" value="EAZ19855.1"/>
    <property type="molecule type" value="Genomic_DNA"/>
</dbReference>
<proteinExistence type="predicted"/>
<dbReference type="Proteomes" id="UP000007752">
    <property type="component" value="Chromosome 12"/>
</dbReference>
<reference evidence="2" key="2">
    <citation type="submission" date="2008-12" db="EMBL/GenBank/DDBJ databases">
        <title>Improved gene annotation of the rice (Oryza sativa) genomes.</title>
        <authorList>
            <person name="Wang J."/>
            <person name="Li R."/>
            <person name="Fan W."/>
            <person name="Huang Q."/>
            <person name="Zhang J."/>
            <person name="Zhou Y."/>
            <person name="Hu Y."/>
            <person name="Zi S."/>
            <person name="Li J."/>
            <person name="Ni P."/>
            <person name="Zheng H."/>
            <person name="Zhang Y."/>
            <person name="Zhao M."/>
            <person name="Hao Q."/>
            <person name="McDermott J."/>
            <person name="Samudrala R."/>
            <person name="Kristiansen K."/>
            <person name="Wong G.K.-S."/>
        </authorList>
    </citation>
    <scope>NUCLEOTIDE SEQUENCE</scope>
</reference>
<dbReference type="AlphaFoldDB" id="A3CFJ2"/>
<evidence type="ECO:0000256" key="1">
    <source>
        <dbReference type="SAM" id="SignalP"/>
    </source>
</evidence>
<protein>
    <submittedName>
        <fullName evidence="2">Uncharacterized protein</fullName>
    </submittedName>
</protein>
<feature type="chain" id="PRO_5002650406" evidence="1">
    <location>
        <begin position="20"/>
        <end position="66"/>
    </location>
</feature>
<evidence type="ECO:0000313" key="2">
    <source>
        <dbReference type="EMBL" id="EAZ19855.1"/>
    </source>
</evidence>
<feature type="signal peptide" evidence="1">
    <location>
        <begin position="1"/>
        <end position="19"/>
    </location>
</feature>
<keyword evidence="1" id="KW-0732">Signal</keyword>
<gene>
    <name evidence="2" type="ORF">OsJ_35440</name>
</gene>
<sequence length="66" mass="6844">MADLTALLRFVLLGSGATAADDGCRSTCPAAAAAAFAFSGADDDEKQQQQSRVFSLSGYYDIGVSY</sequence>
<name>A3CFJ2_ORYSJ</name>
<organism evidence="2">
    <name type="scientific">Oryza sativa subsp. japonica</name>
    <name type="common">Rice</name>
    <dbReference type="NCBI Taxonomy" id="39947"/>
    <lineage>
        <taxon>Eukaryota</taxon>
        <taxon>Viridiplantae</taxon>
        <taxon>Streptophyta</taxon>
        <taxon>Embryophyta</taxon>
        <taxon>Tracheophyta</taxon>
        <taxon>Spermatophyta</taxon>
        <taxon>Magnoliopsida</taxon>
        <taxon>Liliopsida</taxon>
        <taxon>Poales</taxon>
        <taxon>Poaceae</taxon>
        <taxon>BOP clade</taxon>
        <taxon>Oryzoideae</taxon>
        <taxon>Oryzeae</taxon>
        <taxon>Oryzinae</taxon>
        <taxon>Oryza</taxon>
        <taxon>Oryza sativa</taxon>
    </lineage>
</organism>